<dbReference type="InterPro" id="IPR029069">
    <property type="entry name" value="HotDog_dom_sf"/>
</dbReference>
<feature type="domain" description="Fluoroacetyl-CoA-specific thioesterase-like" evidence="2">
    <location>
        <begin position="7"/>
        <end position="110"/>
    </location>
</feature>
<organism evidence="3 4">
    <name type="scientific">Aerococcus sanguinicola</name>
    <dbReference type="NCBI Taxonomy" id="119206"/>
    <lineage>
        <taxon>Bacteria</taxon>
        <taxon>Bacillati</taxon>
        <taxon>Bacillota</taxon>
        <taxon>Bacilli</taxon>
        <taxon>Lactobacillales</taxon>
        <taxon>Aerococcaceae</taxon>
        <taxon>Aerococcus</taxon>
    </lineage>
</organism>
<dbReference type="Gene3D" id="3.10.129.10">
    <property type="entry name" value="Hotdog Thioesterase"/>
    <property type="match status" value="1"/>
</dbReference>
<dbReference type="SUPFAM" id="SSF54637">
    <property type="entry name" value="Thioesterase/thiol ester dehydrase-isomerase"/>
    <property type="match status" value="1"/>
</dbReference>
<dbReference type="CDD" id="cd03440">
    <property type="entry name" value="hot_dog"/>
    <property type="match status" value="1"/>
</dbReference>
<dbReference type="Pfam" id="PF22636">
    <property type="entry name" value="FlK"/>
    <property type="match status" value="1"/>
</dbReference>
<dbReference type="PIRSF" id="PIRSF014972">
    <property type="entry name" value="FlK"/>
    <property type="match status" value="1"/>
</dbReference>
<evidence type="ECO:0000313" key="3">
    <source>
        <dbReference type="EMBL" id="KAA9301315.1"/>
    </source>
</evidence>
<dbReference type="InterPro" id="IPR054485">
    <property type="entry name" value="FlK-like_dom"/>
</dbReference>
<protein>
    <recommendedName>
        <fullName evidence="2">Fluoroacetyl-CoA-specific thioesterase-like domain-containing protein</fullName>
    </recommendedName>
</protein>
<reference evidence="3 4" key="1">
    <citation type="submission" date="2019-09" db="EMBL/GenBank/DDBJ databases">
        <title>Draft genome sequence assemblies of isolates from the urinary tract.</title>
        <authorList>
            <person name="Mores C.R."/>
            <person name="Putonti C."/>
            <person name="Wolfe A.J."/>
        </authorList>
    </citation>
    <scope>NUCLEOTIDE SEQUENCE [LARGE SCALE GENOMIC DNA]</scope>
    <source>
        <strain evidence="3 4">UMB623</strain>
    </source>
</reference>
<dbReference type="PANTHER" id="PTHR36934:SF1">
    <property type="entry name" value="THIOESTERASE DOMAIN-CONTAINING PROTEIN"/>
    <property type="match status" value="1"/>
</dbReference>
<comment type="caution">
    <text evidence="3">The sequence shown here is derived from an EMBL/GenBank/DDBJ whole genome shotgun (WGS) entry which is preliminary data.</text>
</comment>
<feature type="binding site" evidence="1">
    <location>
        <position position="53"/>
    </location>
    <ligand>
        <name>substrate</name>
    </ligand>
</feature>
<name>A0A5N1GJZ9_9LACT</name>
<feature type="binding site" evidence="1">
    <location>
        <position position="53"/>
    </location>
    <ligand>
        <name>CoA</name>
        <dbReference type="ChEBI" id="CHEBI:57287"/>
    </ligand>
</feature>
<evidence type="ECO:0000313" key="4">
    <source>
        <dbReference type="Proteomes" id="UP000327148"/>
    </source>
</evidence>
<proteinExistence type="predicted"/>
<sequence length="118" mass="12783">MKKDFTVRPEETAQAVGSGELEVLASPVLLAYMERVASEICLSHCQSSETTVGIEADFKHLAPSAVGSQITIDAEIKKINKSIISLAIEAIDQDGQTVAEAKHKRAIVNAQKFMDKLK</sequence>
<dbReference type="PANTHER" id="PTHR36934">
    <property type="entry name" value="BLR0278 PROTEIN"/>
    <property type="match status" value="1"/>
</dbReference>
<feature type="binding site" evidence="1">
    <location>
        <position position="105"/>
    </location>
    <ligand>
        <name>substrate</name>
    </ligand>
</feature>
<accession>A0A5N1GJZ9</accession>
<dbReference type="AlphaFoldDB" id="A0A5N1GJZ9"/>
<evidence type="ECO:0000259" key="2">
    <source>
        <dbReference type="Pfam" id="PF22636"/>
    </source>
</evidence>
<dbReference type="RefSeq" id="WP_070430475.1">
    <property type="nucleotide sequence ID" value="NZ_VYWO01000002.1"/>
</dbReference>
<evidence type="ECO:0000256" key="1">
    <source>
        <dbReference type="PIRSR" id="PIRSR014972-2"/>
    </source>
</evidence>
<dbReference type="Proteomes" id="UP000327148">
    <property type="component" value="Unassembled WGS sequence"/>
</dbReference>
<dbReference type="OrthoDB" id="6902891at2"/>
<dbReference type="InterPro" id="IPR025540">
    <property type="entry name" value="FlK"/>
</dbReference>
<dbReference type="EMBL" id="VYWO01000002">
    <property type="protein sequence ID" value="KAA9301315.1"/>
    <property type="molecule type" value="Genomic_DNA"/>
</dbReference>
<gene>
    <name evidence="3" type="ORF">F6I03_05450</name>
</gene>